<dbReference type="GO" id="GO:0003700">
    <property type="term" value="F:DNA-binding transcription factor activity"/>
    <property type="evidence" value="ECO:0007669"/>
    <property type="project" value="InterPro"/>
</dbReference>
<gene>
    <name evidence="5" type="ORF">Aru02nite_12490</name>
</gene>
<dbReference type="InterPro" id="IPR050204">
    <property type="entry name" value="AraC_XylS_family_regulators"/>
</dbReference>
<evidence type="ECO:0000313" key="5">
    <source>
        <dbReference type="EMBL" id="GID10360.1"/>
    </source>
</evidence>
<dbReference type="PANTHER" id="PTHR46796">
    <property type="entry name" value="HTH-TYPE TRANSCRIPTIONAL ACTIVATOR RHAS-RELATED"/>
    <property type="match status" value="1"/>
</dbReference>
<dbReference type="EMBL" id="BOMB01000007">
    <property type="protein sequence ID" value="GID10360.1"/>
    <property type="molecule type" value="Genomic_DNA"/>
</dbReference>
<dbReference type="GO" id="GO:0043565">
    <property type="term" value="F:sequence-specific DNA binding"/>
    <property type="evidence" value="ECO:0007669"/>
    <property type="project" value="InterPro"/>
</dbReference>
<proteinExistence type="predicted"/>
<feature type="domain" description="HTH araC/xylS-type" evidence="4">
    <location>
        <begin position="148"/>
        <end position="245"/>
    </location>
</feature>
<evidence type="ECO:0000256" key="1">
    <source>
        <dbReference type="ARBA" id="ARBA00023015"/>
    </source>
</evidence>
<keyword evidence="1" id="KW-0805">Transcription regulation</keyword>
<dbReference type="Gene3D" id="1.10.10.60">
    <property type="entry name" value="Homeodomain-like"/>
    <property type="match status" value="1"/>
</dbReference>
<keyword evidence="2" id="KW-0238">DNA-binding</keyword>
<comment type="caution">
    <text evidence="5">The sequence shown here is derived from an EMBL/GenBank/DDBJ whole genome shotgun (WGS) entry which is preliminary data.</text>
</comment>
<evidence type="ECO:0000313" key="6">
    <source>
        <dbReference type="Proteomes" id="UP000612808"/>
    </source>
</evidence>
<dbReference type="SMART" id="SM00342">
    <property type="entry name" value="HTH_ARAC"/>
    <property type="match status" value="1"/>
</dbReference>
<reference evidence="5" key="1">
    <citation type="submission" date="2021-01" db="EMBL/GenBank/DDBJ databases">
        <title>Whole genome shotgun sequence of Actinocatenispora rupis NBRC 107355.</title>
        <authorList>
            <person name="Komaki H."/>
            <person name="Tamura T."/>
        </authorList>
    </citation>
    <scope>NUCLEOTIDE SEQUENCE</scope>
    <source>
        <strain evidence="5">NBRC 107355</strain>
    </source>
</reference>
<name>A0A8J3J1I6_9ACTN</name>
<dbReference type="AlphaFoldDB" id="A0A8J3J1I6"/>
<sequence length="249" mass="26116">MVYHGTLGDIPMHSSIAIGIVLVVAGEVELRGAADEAVRLSPDGPNAAILPAGVPHAKPVLPSEATTPARLVMAIVDPDSPAGRVLAARLGADHERPADWIRAAKPCQDVVRAPEPDDPAGVRVVDAVIAALASEPTAPAPPLHPGLRRAAELIPARLSSGVELRDLAAEVGLSASRLGHLFAVQLGLPYRAYVRWARLQKVVEVLRDGGTLTSAAHAAGFTDSAHMNRICRSVFGVNPSTLIQYLVWV</sequence>
<evidence type="ECO:0000259" key="4">
    <source>
        <dbReference type="PROSITE" id="PS01124"/>
    </source>
</evidence>
<protein>
    <submittedName>
        <fullName evidence="5">Putative transcriptional regulator, AraC family protein</fullName>
    </submittedName>
</protein>
<organism evidence="5 6">
    <name type="scientific">Actinocatenispora rupis</name>
    <dbReference type="NCBI Taxonomy" id="519421"/>
    <lineage>
        <taxon>Bacteria</taxon>
        <taxon>Bacillati</taxon>
        <taxon>Actinomycetota</taxon>
        <taxon>Actinomycetes</taxon>
        <taxon>Micromonosporales</taxon>
        <taxon>Micromonosporaceae</taxon>
        <taxon>Actinocatenispora</taxon>
    </lineage>
</organism>
<dbReference type="PROSITE" id="PS01124">
    <property type="entry name" value="HTH_ARAC_FAMILY_2"/>
    <property type="match status" value="1"/>
</dbReference>
<dbReference type="Pfam" id="PF12833">
    <property type="entry name" value="HTH_18"/>
    <property type="match status" value="1"/>
</dbReference>
<dbReference type="InterPro" id="IPR018060">
    <property type="entry name" value="HTH_AraC"/>
</dbReference>
<dbReference type="Proteomes" id="UP000612808">
    <property type="component" value="Unassembled WGS sequence"/>
</dbReference>
<evidence type="ECO:0000256" key="2">
    <source>
        <dbReference type="ARBA" id="ARBA00023125"/>
    </source>
</evidence>
<keyword evidence="6" id="KW-1185">Reference proteome</keyword>
<evidence type="ECO:0000256" key="3">
    <source>
        <dbReference type="ARBA" id="ARBA00023163"/>
    </source>
</evidence>
<keyword evidence="3" id="KW-0804">Transcription</keyword>
<accession>A0A8J3J1I6</accession>